<keyword evidence="1" id="KW-0393">Immunoglobulin domain</keyword>
<dbReference type="PANTHER" id="PTHR19944">
    <property type="entry name" value="MHC CLASS II-RELATED"/>
    <property type="match status" value="1"/>
</dbReference>
<dbReference type="EMBL" id="QNUK01000615">
    <property type="protein sequence ID" value="KAF5891100.1"/>
    <property type="molecule type" value="Genomic_DNA"/>
</dbReference>
<dbReference type="PROSITE" id="PS50835">
    <property type="entry name" value="IG_LIKE"/>
    <property type="match status" value="1"/>
</dbReference>
<dbReference type="SUPFAM" id="SSF48726">
    <property type="entry name" value="Immunoglobulin"/>
    <property type="match status" value="1"/>
</dbReference>
<feature type="signal peptide" evidence="2">
    <location>
        <begin position="1"/>
        <end position="18"/>
    </location>
</feature>
<accession>A0A8J4T8Y0</accession>
<comment type="caution">
    <text evidence="4">The sequence shown here is derived from an EMBL/GenBank/DDBJ whole genome shotgun (WGS) entry which is preliminary data.</text>
</comment>
<name>A0A8J4T8Y0_CLAMG</name>
<dbReference type="InterPro" id="IPR050160">
    <property type="entry name" value="MHC/Immunoglobulin"/>
</dbReference>
<evidence type="ECO:0000256" key="1">
    <source>
        <dbReference type="ARBA" id="ARBA00023319"/>
    </source>
</evidence>
<gene>
    <name evidence="4" type="ORF">DAT39_019210</name>
</gene>
<reference evidence="4" key="1">
    <citation type="submission" date="2020-07" db="EMBL/GenBank/DDBJ databases">
        <title>Clarias magur genome sequencing, assembly and annotation.</title>
        <authorList>
            <person name="Kushwaha B."/>
            <person name="Kumar R."/>
            <person name="Das P."/>
            <person name="Joshi C.G."/>
            <person name="Kumar D."/>
            <person name="Nagpure N.S."/>
            <person name="Pandey M."/>
            <person name="Agarwal S."/>
            <person name="Srivastava S."/>
            <person name="Singh M."/>
            <person name="Sahoo L."/>
            <person name="Jayasankar P."/>
            <person name="Meher P.K."/>
            <person name="Koringa P.G."/>
            <person name="Iquebal M.A."/>
            <person name="Das S.P."/>
            <person name="Bit A."/>
            <person name="Patnaik S."/>
            <person name="Patel N."/>
            <person name="Shah T.M."/>
            <person name="Hinsu A."/>
            <person name="Jena J.K."/>
        </authorList>
    </citation>
    <scope>NUCLEOTIDE SEQUENCE</scope>
    <source>
        <strain evidence="4">CIFAMagur01</strain>
        <tissue evidence="4">Testis</tissue>
    </source>
</reference>
<dbReference type="SMART" id="SM00407">
    <property type="entry name" value="IGc1"/>
    <property type="match status" value="1"/>
</dbReference>
<evidence type="ECO:0000259" key="3">
    <source>
        <dbReference type="PROSITE" id="PS50835"/>
    </source>
</evidence>
<dbReference type="PROSITE" id="PS00290">
    <property type="entry name" value="IG_MHC"/>
    <property type="match status" value="1"/>
</dbReference>
<feature type="domain" description="Ig-like" evidence="3">
    <location>
        <begin position="22"/>
        <end position="112"/>
    </location>
</feature>
<evidence type="ECO:0000313" key="4">
    <source>
        <dbReference type="EMBL" id="KAF5891100.1"/>
    </source>
</evidence>
<organism evidence="4 5">
    <name type="scientific">Clarias magur</name>
    <name type="common">Asian catfish</name>
    <name type="synonym">Macropteronotus magur</name>
    <dbReference type="NCBI Taxonomy" id="1594786"/>
    <lineage>
        <taxon>Eukaryota</taxon>
        <taxon>Metazoa</taxon>
        <taxon>Chordata</taxon>
        <taxon>Craniata</taxon>
        <taxon>Vertebrata</taxon>
        <taxon>Euteleostomi</taxon>
        <taxon>Actinopterygii</taxon>
        <taxon>Neopterygii</taxon>
        <taxon>Teleostei</taxon>
        <taxon>Ostariophysi</taxon>
        <taxon>Siluriformes</taxon>
        <taxon>Clariidae</taxon>
        <taxon>Clarias</taxon>
    </lineage>
</organism>
<evidence type="ECO:0000313" key="5">
    <source>
        <dbReference type="Proteomes" id="UP000727407"/>
    </source>
</evidence>
<dbReference type="Proteomes" id="UP000727407">
    <property type="component" value="Unassembled WGS sequence"/>
</dbReference>
<keyword evidence="2" id="KW-0732">Signal</keyword>
<dbReference type="InterPro" id="IPR003006">
    <property type="entry name" value="Ig/MHC_CS"/>
</dbReference>
<dbReference type="AlphaFoldDB" id="A0A8J4T8Y0"/>
<dbReference type="InterPro" id="IPR013783">
    <property type="entry name" value="Ig-like_fold"/>
</dbReference>
<dbReference type="InterPro" id="IPR007110">
    <property type="entry name" value="Ig-like_dom"/>
</dbReference>
<dbReference type="Gene3D" id="2.60.40.10">
    <property type="entry name" value="Immunoglobulins"/>
    <property type="match status" value="1"/>
</dbReference>
<proteinExistence type="predicted"/>
<keyword evidence="5" id="KW-1185">Reference proteome</keyword>
<dbReference type="PANTHER" id="PTHR19944:SF86">
    <property type="entry name" value="HLA CLASS II HISTOCOMPATIBILITY ANTIGEN, DR ALPHA CHAIN"/>
    <property type="match status" value="1"/>
</dbReference>
<dbReference type="Pfam" id="PF07654">
    <property type="entry name" value="C1-set"/>
    <property type="match status" value="1"/>
</dbReference>
<protein>
    <submittedName>
        <fullName evidence="4">MHC class II antigen</fullName>
    </submittedName>
</protein>
<evidence type="ECO:0000256" key="2">
    <source>
        <dbReference type="SAM" id="SignalP"/>
    </source>
</evidence>
<sequence>MKMLLIFFILIYIKDTSTQYVPQNSIYSSDNVQVGSENTLICHSARVFPPPVHITWTRNGVKVTESSLSQFYPNEDNTYNQFSHLPFTPQQGDIYTCTVEHKSLEIPDTKTF</sequence>
<feature type="non-terminal residue" evidence="4">
    <location>
        <position position="112"/>
    </location>
</feature>
<feature type="chain" id="PRO_5035307571" evidence="2">
    <location>
        <begin position="19"/>
        <end position="112"/>
    </location>
</feature>
<dbReference type="InterPro" id="IPR036179">
    <property type="entry name" value="Ig-like_dom_sf"/>
</dbReference>
<dbReference type="OrthoDB" id="8935021at2759"/>
<dbReference type="InterPro" id="IPR003597">
    <property type="entry name" value="Ig_C1-set"/>
</dbReference>